<accession>A0A8J3MZW1</accession>
<evidence type="ECO:0000256" key="1">
    <source>
        <dbReference type="SAM" id="MobiDB-lite"/>
    </source>
</evidence>
<keyword evidence="3" id="KW-1185">Reference proteome</keyword>
<feature type="region of interest" description="Disordered" evidence="1">
    <location>
        <begin position="59"/>
        <end position="79"/>
    </location>
</feature>
<evidence type="ECO:0000313" key="2">
    <source>
        <dbReference type="EMBL" id="GHO92317.1"/>
    </source>
</evidence>
<proteinExistence type="predicted"/>
<name>A0A8J3MZW1_9CHLR</name>
<gene>
    <name evidence="2" type="ORF">KSF_023650</name>
</gene>
<feature type="compositionally biased region" description="Basic and acidic residues" evidence="1">
    <location>
        <begin position="60"/>
        <end position="79"/>
    </location>
</feature>
<reference evidence="2" key="1">
    <citation type="submission" date="2020-10" db="EMBL/GenBank/DDBJ databases">
        <title>Taxonomic study of unclassified bacteria belonging to the class Ktedonobacteria.</title>
        <authorList>
            <person name="Yabe S."/>
            <person name="Wang C.M."/>
            <person name="Zheng Y."/>
            <person name="Sakai Y."/>
            <person name="Cavaletti L."/>
            <person name="Monciardini P."/>
            <person name="Donadio S."/>
        </authorList>
    </citation>
    <scope>NUCLEOTIDE SEQUENCE</scope>
    <source>
        <strain evidence="2">ID150040</strain>
    </source>
</reference>
<dbReference type="Proteomes" id="UP000597444">
    <property type="component" value="Unassembled WGS sequence"/>
</dbReference>
<evidence type="ECO:0000313" key="3">
    <source>
        <dbReference type="Proteomes" id="UP000597444"/>
    </source>
</evidence>
<sequence>MGTSRRDSAGLENVLLALREDVCQRRQERFLWISLSLSLLRPDELEKLQKYVITSLAMQNREEKGEKHPQRERFERDSR</sequence>
<dbReference type="AlphaFoldDB" id="A0A8J3MZW1"/>
<dbReference type="EMBL" id="BNJK01000001">
    <property type="protein sequence ID" value="GHO92317.1"/>
    <property type="molecule type" value="Genomic_DNA"/>
</dbReference>
<comment type="caution">
    <text evidence="2">The sequence shown here is derived from an EMBL/GenBank/DDBJ whole genome shotgun (WGS) entry which is preliminary data.</text>
</comment>
<organism evidence="2 3">
    <name type="scientific">Reticulibacter mediterranei</name>
    <dbReference type="NCBI Taxonomy" id="2778369"/>
    <lineage>
        <taxon>Bacteria</taxon>
        <taxon>Bacillati</taxon>
        <taxon>Chloroflexota</taxon>
        <taxon>Ktedonobacteria</taxon>
        <taxon>Ktedonobacterales</taxon>
        <taxon>Reticulibacteraceae</taxon>
        <taxon>Reticulibacter</taxon>
    </lineage>
</organism>
<protein>
    <submittedName>
        <fullName evidence="2">Uncharacterized protein</fullName>
    </submittedName>
</protein>